<evidence type="ECO:0000259" key="4">
    <source>
        <dbReference type="Pfam" id="PF20990"/>
    </source>
</evidence>
<feature type="transmembrane region" description="Helical" evidence="1">
    <location>
        <begin position="416"/>
        <end position="435"/>
    </location>
</feature>
<keyword evidence="1" id="KW-0472">Membrane</keyword>
<accession>A0A1S1NHC0</accession>
<dbReference type="Proteomes" id="UP000179734">
    <property type="component" value="Unassembled WGS sequence"/>
</dbReference>
<evidence type="ECO:0000256" key="2">
    <source>
        <dbReference type="SAM" id="SignalP"/>
    </source>
</evidence>
<organism evidence="5 6">
    <name type="scientific">Mycobacterium talmoniae</name>
    <dbReference type="NCBI Taxonomy" id="1858794"/>
    <lineage>
        <taxon>Bacteria</taxon>
        <taxon>Bacillati</taxon>
        <taxon>Actinomycetota</taxon>
        <taxon>Actinomycetes</taxon>
        <taxon>Mycobacteriales</taxon>
        <taxon>Mycobacteriaceae</taxon>
        <taxon>Mycobacterium</taxon>
    </lineage>
</organism>
<feature type="domain" description="Predicted membrane protein YciQ-like C-terminal" evidence="4">
    <location>
        <begin position="297"/>
        <end position="518"/>
    </location>
</feature>
<feature type="signal peptide" evidence="2">
    <location>
        <begin position="1"/>
        <end position="33"/>
    </location>
</feature>
<evidence type="ECO:0000256" key="1">
    <source>
        <dbReference type="SAM" id="Phobius"/>
    </source>
</evidence>
<dbReference type="RefSeq" id="WP_071027562.1">
    <property type="nucleotide sequence ID" value="NZ_MLQM01000088.1"/>
</dbReference>
<name>A0A1S1NHC0_9MYCO</name>
<evidence type="ECO:0000313" key="5">
    <source>
        <dbReference type="EMBL" id="OHV02508.1"/>
    </source>
</evidence>
<keyword evidence="1" id="KW-1133">Transmembrane helix</keyword>
<dbReference type="Pfam" id="PF20990">
    <property type="entry name" value="DUF2207_C"/>
    <property type="match status" value="1"/>
</dbReference>
<dbReference type="InterPro" id="IPR018702">
    <property type="entry name" value="DUF2207"/>
</dbReference>
<keyword evidence="6" id="KW-1185">Reference proteome</keyword>
<dbReference type="EMBL" id="MLQM01000088">
    <property type="protein sequence ID" value="OHV02508.1"/>
    <property type="molecule type" value="Genomic_DNA"/>
</dbReference>
<dbReference type="Pfam" id="PF09972">
    <property type="entry name" value="DUF2207"/>
    <property type="match status" value="1"/>
</dbReference>
<feature type="domain" description="DUF2207" evidence="3">
    <location>
        <begin position="40"/>
        <end position="236"/>
    </location>
</feature>
<comment type="caution">
    <text evidence="5">The sequence shown here is derived from an EMBL/GenBank/DDBJ whole genome shotgun (WGS) entry which is preliminary data.</text>
</comment>
<evidence type="ECO:0000259" key="3">
    <source>
        <dbReference type="Pfam" id="PF09972"/>
    </source>
</evidence>
<sequence>MKTPILVVVWVLSVALCGLGLLWPLLGTSGAVAAATDPATITNYDATYRIAADGHLTATERLTVNLPADRHGIFWFFPVADPTDPHLRLVPTVTAITMDNHPVPVSYSWRDGRSVYVAQIGDADATVSPGAHTYVVDYRVDGVLAKPSSAAGDFTTRAGANRTDPGSTFYWNVVGFWEMPIRAAHVAIELPDASGLVQCAASKTGSIPCTIDGAGTDRVTVTAAELPARNPVTVRVDQPLPLPERATLPWSARVDGILGRSVPVAGVLAVLSVLAALAGSLWVWRSREPSPGLPVMYQPPDGLGPVQTVYIVKEGVGDHALVATLLHLAERGLVRLDRTDSTRWTVTGIGTPEQWAAIDPVTREAAKELGVTTADTEFVVGGGTGETLTKASDSLRSASKSWSRTEGLSNYAATEWLGRVLVVVCPVPALIGFIVGPTIWGLPFALFTIAGLGLWAKGVGTRRTAAGRQLWSRAGGFERLLATPSSEDRFDYAAREDLFIAYIPYAAAFGVADKWAAKYRTATGQEPPTPTWYPVTASDRSAGWSSPGGLAAFGATVATSIAAYKAAQRSSSSSGGSSFVGWARRGGAGAGG</sequence>
<feature type="transmembrane region" description="Helical" evidence="1">
    <location>
        <begin position="262"/>
        <end position="284"/>
    </location>
</feature>
<feature type="non-terminal residue" evidence="5">
    <location>
        <position position="592"/>
    </location>
</feature>
<dbReference type="InterPro" id="IPR048389">
    <property type="entry name" value="YciQ-like_C"/>
</dbReference>
<reference evidence="5 6" key="1">
    <citation type="submission" date="2016-10" db="EMBL/GenBank/DDBJ databases">
        <title>Genome sequence of Mycobacterium talmonii.</title>
        <authorList>
            <person name="Greninger A.L."/>
            <person name="Elliott B."/>
            <person name="Vasireddy S."/>
            <person name="Vasireddy R."/>
        </authorList>
    </citation>
    <scope>NUCLEOTIDE SEQUENCE [LARGE SCALE GENOMIC DNA]</scope>
    <source>
        <strain evidence="6">NE-TNMC-100812</strain>
    </source>
</reference>
<feature type="chain" id="PRO_5038456934" description="DUF2207 domain-containing protein" evidence="2">
    <location>
        <begin position="34"/>
        <end position="592"/>
    </location>
</feature>
<gene>
    <name evidence="5" type="ORF">BKN37_15970</name>
</gene>
<dbReference type="AlphaFoldDB" id="A0A1S1NHC0"/>
<evidence type="ECO:0008006" key="7">
    <source>
        <dbReference type="Google" id="ProtNLM"/>
    </source>
</evidence>
<keyword evidence="1" id="KW-0812">Transmembrane</keyword>
<proteinExistence type="predicted"/>
<protein>
    <recommendedName>
        <fullName evidence="7">DUF2207 domain-containing protein</fullName>
    </recommendedName>
</protein>
<keyword evidence="2" id="KW-0732">Signal</keyword>
<evidence type="ECO:0000313" key="6">
    <source>
        <dbReference type="Proteomes" id="UP000179734"/>
    </source>
</evidence>